<accession>A0AAV5MXT9</accession>
<dbReference type="EMBL" id="BRLH01000001">
    <property type="protein sequence ID" value="GKX54277.1"/>
    <property type="molecule type" value="Genomic_DNA"/>
</dbReference>
<dbReference type="Proteomes" id="UP001058124">
    <property type="component" value="Unassembled WGS sequence"/>
</dbReference>
<organism evidence="1 2">
    <name type="scientific">Leminorella grimontii</name>
    <dbReference type="NCBI Taxonomy" id="82981"/>
    <lineage>
        <taxon>Bacteria</taxon>
        <taxon>Pseudomonadati</taxon>
        <taxon>Pseudomonadota</taxon>
        <taxon>Gammaproteobacteria</taxon>
        <taxon>Enterobacterales</taxon>
        <taxon>Budviciaceae</taxon>
        <taxon>Leminorella</taxon>
    </lineage>
</organism>
<dbReference type="InterPro" id="IPR057955">
    <property type="entry name" value="SF0329-like"/>
</dbReference>
<gene>
    <name evidence="1" type="ORF">SOASR030_03890</name>
</gene>
<evidence type="ECO:0000313" key="2">
    <source>
        <dbReference type="Proteomes" id="UP001058124"/>
    </source>
</evidence>
<keyword evidence="2" id="KW-1185">Reference proteome</keyword>
<reference evidence="1" key="1">
    <citation type="submission" date="2022-06" db="EMBL/GenBank/DDBJ databases">
        <title>Draft genome sequences of Leminorella grimontii str. JCM5902.</title>
        <authorList>
            <person name="Wakabayashi Y."/>
            <person name="Kojima K."/>
        </authorList>
    </citation>
    <scope>NUCLEOTIDE SEQUENCE</scope>
    <source>
        <strain evidence="1">JCM 5902</strain>
    </source>
</reference>
<proteinExistence type="predicted"/>
<evidence type="ECO:0000313" key="1">
    <source>
        <dbReference type="EMBL" id="GKX54277.1"/>
    </source>
</evidence>
<protein>
    <submittedName>
        <fullName evidence="1">Uncharacterized protein</fullName>
    </submittedName>
</protein>
<name>A0AAV5MXT9_9GAMM</name>
<comment type="caution">
    <text evidence="1">The sequence shown here is derived from an EMBL/GenBank/DDBJ whole genome shotgun (WGS) entry which is preliminary data.</text>
</comment>
<sequence>MKQRPWSKLQKEIYLLISPDINFQIHCAAYPMRSQSGSANLPRYWITLGKEIIWDYPKDFVTEEGLIKNCAGEVTQYYPYLSGVADISNLIREYIDTPKEQLLDKQFMNDKWGLVNILRAADRRIGARRLDDLKRKTHNVATIKVIMRRRENQIAE</sequence>
<dbReference type="AlphaFoldDB" id="A0AAV5MXT9"/>
<dbReference type="RefSeq" id="WP_027272859.1">
    <property type="nucleotide sequence ID" value="NZ_BRLH01000001.1"/>
</dbReference>
<dbReference type="Pfam" id="PF25753">
    <property type="entry name" value="SF0329"/>
    <property type="match status" value="1"/>
</dbReference>